<dbReference type="PROSITE" id="PS51904">
    <property type="entry name" value="GLYCOSYL_HYDROL_F25_2"/>
    <property type="match status" value="1"/>
</dbReference>
<evidence type="ECO:0000313" key="5">
    <source>
        <dbReference type="EMBL" id="GAA1956243.1"/>
    </source>
</evidence>
<dbReference type="SUPFAM" id="SSF51445">
    <property type="entry name" value="(Trans)glycosidases"/>
    <property type="match status" value="1"/>
</dbReference>
<accession>A0ABN2QPT9</accession>
<keyword evidence="4" id="KW-0732">Signal</keyword>
<evidence type="ECO:0000256" key="4">
    <source>
        <dbReference type="SAM" id="SignalP"/>
    </source>
</evidence>
<dbReference type="SMART" id="SM00641">
    <property type="entry name" value="Glyco_25"/>
    <property type="match status" value="1"/>
</dbReference>
<dbReference type="Pfam" id="PF01183">
    <property type="entry name" value="Glyco_hydro_25"/>
    <property type="match status" value="1"/>
</dbReference>
<gene>
    <name evidence="5" type="ORF">GCM10009754_27640</name>
</gene>
<dbReference type="PANTHER" id="PTHR34135">
    <property type="entry name" value="LYSOZYME"/>
    <property type="match status" value="1"/>
</dbReference>
<dbReference type="PANTHER" id="PTHR34135:SF2">
    <property type="entry name" value="LYSOZYME"/>
    <property type="match status" value="1"/>
</dbReference>
<organism evidence="5 6">
    <name type="scientific">Amycolatopsis minnesotensis</name>
    <dbReference type="NCBI Taxonomy" id="337894"/>
    <lineage>
        <taxon>Bacteria</taxon>
        <taxon>Bacillati</taxon>
        <taxon>Actinomycetota</taxon>
        <taxon>Actinomycetes</taxon>
        <taxon>Pseudonocardiales</taxon>
        <taxon>Pseudonocardiaceae</taxon>
        <taxon>Amycolatopsis</taxon>
    </lineage>
</organism>
<dbReference type="Proteomes" id="UP001501116">
    <property type="component" value="Unassembled WGS sequence"/>
</dbReference>
<name>A0ABN2QPT9_9PSEU</name>
<reference evidence="5 6" key="1">
    <citation type="journal article" date="2019" name="Int. J. Syst. Evol. Microbiol.">
        <title>The Global Catalogue of Microorganisms (GCM) 10K type strain sequencing project: providing services to taxonomists for standard genome sequencing and annotation.</title>
        <authorList>
            <consortium name="The Broad Institute Genomics Platform"/>
            <consortium name="The Broad Institute Genome Sequencing Center for Infectious Disease"/>
            <person name="Wu L."/>
            <person name="Ma J."/>
        </authorList>
    </citation>
    <scope>NUCLEOTIDE SEQUENCE [LARGE SCALE GENOMIC DNA]</scope>
    <source>
        <strain evidence="5 6">JCM 14545</strain>
    </source>
</reference>
<evidence type="ECO:0000256" key="1">
    <source>
        <dbReference type="ARBA" id="ARBA00010646"/>
    </source>
</evidence>
<dbReference type="RefSeq" id="WP_344417543.1">
    <property type="nucleotide sequence ID" value="NZ_BAAANN010000009.1"/>
</dbReference>
<evidence type="ECO:0000256" key="3">
    <source>
        <dbReference type="ARBA" id="ARBA00023295"/>
    </source>
</evidence>
<keyword evidence="6" id="KW-1185">Reference proteome</keyword>
<keyword evidence="3" id="KW-0326">Glycosidase</keyword>
<keyword evidence="2" id="KW-0378">Hydrolase</keyword>
<evidence type="ECO:0000313" key="6">
    <source>
        <dbReference type="Proteomes" id="UP001501116"/>
    </source>
</evidence>
<dbReference type="InterPro" id="IPR017853">
    <property type="entry name" value="GH"/>
</dbReference>
<evidence type="ECO:0000256" key="2">
    <source>
        <dbReference type="ARBA" id="ARBA00022801"/>
    </source>
</evidence>
<dbReference type="InterPro" id="IPR002053">
    <property type="entry name" value="Glyco_hydro_25"/>
</dbReference>
<comment type="similarity">
    <text evidence="1">Belongs to the glycosyl hydrolase 25 family.</text>
</comment>
<dbReference type="EMBL" id="BAAANN010000009">
    <property type="protein sequence ID" value="GAA1956243.1"/>
    <property type="molecule type" value="Genomic_DNA"/>
</dbReference>
<sequence length="282" mass="29338">MPTISPNARRALRALAAGALALPILVGAASTGSADETALAAVSHPELDYAGSTIAANEGTGGSPAATAAPAGLPGIDVSHFQGNVDWGSVAKNNQYTYIKATEGTGYKDANFGGYYNGAYGAGMVRGAYHFGLPDRSGGAAQAQFFVSNGGGWSADGKTLPPMLDMEYNPYGDRCYGKDGGAMTAWITEFSNEVHRLTNRYPTIYTTRDWWASCTGDNGSFGATNPLFLACYCASAGTMPKGWGTYTFWQYTSKGSTPGVPGPVDQDVFNGAADRLQALAKG</sequence>
<comment type="caution">
    <text evidence="5">The sequence shown here is derived from an EMBL/GenBank/DDBJ whole genome shotgun (WGS) entry which is preliminary data.</text>
</comment>
<proteinExistence type="inferred from homology"/>
<dbReference type="Gene3D" id="3.20.20.80">
    <property type="entry name" value="Glycosidases"/>
    <property type="match status" value="1"/>
</dbReference>
<dbReference type="InterPro" id="IPR018077">
    <property type="entry name" value="Glyco_hydro_fam25_subgr"/>
</dbReference>
<feature type="chain" id="PRO_5045634403" evidence="4">
    <location>
        <begin position="29"/>
        <end position="282"/>
    </location>
</feature>
<protein>
    <submittedName>
        <fullName evidence="5">Lysozyme</fullName>
    </submittedName>
</protein>
<feature type="signal peptide" evidence="4">
    <location>
        <begin position="1"/>
        <end position="28"/>
    </location>
</feature>